<evidence type="ECO:0000313" key="1">
    <source>
        <dbReference type="EMBL" id="KAG5955638.1"/>
    </source>
</evidence>
<name>A0ABQ7P734_9HYPO</name>
<sequence length="119" mass="13189">MDRDGDTIMSVVLALSTKNAQIATLTAVTAQVGALQGGVRPVDVMATPPAISMDVRRQRLTNGHSISDFLVDRHKPPRNLVESRELKLAKDDENTHPIDCHSVTYLNLEINDRRERVFG</sequence>
<comment type="caution">
    <text evidence="1">The sequence shown here is derived from an EMBL/GenBank/DDBJ whole genome shotgun (WGS) entry which is preliminary data.</text>
</comment>
<reference evidence="1 2" key="1">
    <citation type="journal article" date="2020" name="bioRxiv">
        <title>Whole genome comparisons of ergot fungi reveals the divergence and evolution of species within the genus Claviceps are the result of varying mechanisms driving genome evolution and host range expansion.</title>
        <authorList>
            <person name="Wyka S.A."/>
            <person name="Mondo S.J."/>
            <person name="Liu M."/>
            <person name="Dettman J."/>
            <person name="Nalam V."/>
            <person name="Broders K.D."/>
        </authorList>
    </citation>
    <scope>NUCLEOTIDE SEQUENCE [LARGE SCALE GENOMIC DNA]</scope>
    <source>
        <strain evidence="1 2">LM583</strain>
    </source>
</reference>
<dbReference type="Proteomes" id="UP000742024">
    <property type="component" value="Unassembled WGS sequence"/>
</dbReference>
<protein>
    <submittedName>
        <fullName evidence="1">Uncharacterized protein</fullName>
    </submittedName>
</protein>
<organism evidence="1 2">
    <name type="scientific">Claviceps arundinis</name>
    <dbReference type="NCBI Taxonomy" id="1623583"/>
    <lineage>
        <taxon>Eukaryota</taxon>
        <taxon>Fungi</taxon>
        <taxon>Dikarya</taxon>
        <taxon>Ascomycota</taxon>
        <taxon>Pezizomycotina</taxon>
        <taxon>Sordariomycetes</taxon>
        <taxon>Hypocreomycetidae</taxon>
        <taxon>Hypocreales</taxon>
        <taxon>Clavicipitaceae</taxon>
        <taxon>Claviceps</taxon>
    </lineage>
</organism>
<keyword evidence="2" id="KW-1185">Reference proteome</keyword>
<dbReference type="EMBL" id="SRPR01000247">
    <property type="protein sequence ID" value="KAG5955638.1"/>
    <property type="molecule type" value="Genomic_DNA"/>
</dbReference>
<gene>
    <name evidence="1" type="ORF">E4U57_003271</name>
</gene>
<proteinExistence type="predicted"/>
<accession>A0ABQ7P734</accession>
<evidence type="ECO:0000313" key="2">
    <source>
        <dbReference type="Proteomes" id="UP000742024"/>
    </source>
</evidence>